<organism evidence="2 3">
    <name type="scientific">Actinocrispum wychmicini</name>
    <dbReference type="NCBI Taxonomy" id="1213861"/>
    <lineage>
        <taxon>Bacteria</taxon>
        <taxon>Bacillati</taxon>
        <taxon>Actinomycetota</taxon>
        <taxon>Actinomycetes</taxon>
        <taxon>Pseudonocardiales</taxon>
        <taxon>Pseudonocardiaceae</taxon>
        <taxon>Actinocrispum</taxon>
    </lineage>
</organism>
<accession>A0A4R2JZL9</accession>
<dbReference type="PANTHER" id="PTHR43441">
    <property type="entry name" value="RIBOSOMAL-PROTEIN-SERINE ACETYLTRANSFERASE"/>
    <property type="match status" value="1"/>
</dbReference>
<dbReference type="InterPro" id="IPR016181">
    <property type="entry name" value="Acyl_CoA_acyltransferase"/>
</dbReference>
<feature type="domain" description="N-acetyltransferase" evidence="1">
    <location>
        <begin position="1"/>
        <end position="161"/>
    </location>
</feature>
<dbReference type="PANTHER" id="PTHR43441:SF2">
    <property type="entry name" value="FAMILY ACETYLTRANSFERASE, PUTATIVE (AFU_ORTHOLOGUE AFUA_7G00850)-RELATED"/>
    <property type="match status" value="1"/>
</dbReference>
<dbReference type="CDD" id="cd04301">
    <property type="entry name" value="NAT_SF"/>
    <property type="match status" value="1"/>
</dbReference>
<name>A0A4R2JZL9_9PSEU</name>
<keyword evidence="2" id="KW-0808">Transferase</keyword>
<dbReference type="Pfam" id="PF13302">
    <property type="entry name" value="Acetyltransf_3"/>
    <property type="match status" value="1"/>
</dbReference>
<dbReference type="Proteomes" id="UP000295680">
    <property type="component" value="Unassembled WGS sequence"/>
</dbReference>
<reference evidence="2 3" key="1">
    <citation type="submission" date="2019-03" db="EMBL/GenBank/DDBJ databases">
        <title>Genomic Encyclopedia of Type Strains, Phase IV (KMG-IV): sequencing the most valuable type-strain genomes for metagenomic binning, comparative biology and taxonomic classification.</title>
        <authorList>
            <person name="Goeker M."/>
        </authorList>
    </citation>
    <scope>NUCLEOTIDE SEQUENCE [LARGE SCALE GENOMIC DNA]</scope>
    <source>
        <strain evidence="2 3">DSM 45934</strain>
    </source>
</reference>
<evidence type="ECO:0000259" key="1">
    <source>
        <dbReference type="PROSITE" id="PS51186"/>
    </source>
</evidence>
<protein>
    <submittedName>
        <fullName evidence="2">Acetyltransferase (GNAT) family protein</fullName>
    </submittedName>
</protein>
<dbReference type="InterPro" id="IPR051908">
    <property type="entry name" value="Ribosomal_N-acetyltransferase"/>
</dbReference>
<keyword evidence="3" id="KW-1185">Reference proteome</keyword>
<dbReference type="GO" id="GO:0008999">
    <property type="term" value="F:protein-N-terminal-alanine acetyltransferase activity"/>
    <property type="evidence" value="ECO:0007669"/>
    <property type="project" value="TreeGrafter"/>
</dbReference>
<dbReference type="GO" id="GO:0005737">
    <property type="term" value="C:cytoplasm"/>
    <property type="evidence" value="ECO:0007669"/>
    <property type="project" value="TreeGrafter"/>
</dbReference>
<dbReference type="RefSeq" id="WP_165960222.1">
    <property type="nucleotide sequence ID" value="NZ_SLWS01000001.1"/>
</dbReference>
<dbReference type="Gene3D" id="3.40.630.30">
    <property type="match status" value="1"/>
</dbReference>
<sequence length="185" mass="20051">MRTILARGKGVALAEWTDGDGEWFDEHSDGVFDVDRDGRPLPFTAPIHRAVVTTEDGAEVLGVVSWHPVTYGPSYGCLAWNFGRALLPSARGRGIGTEVLRLLVRHLFDSTDIDRIEGSTDVTNTAAQRSMAKAGFTREGVVRGGQLRDGERHDLISFSILRSDVTDEKLTASQIGRAELASGDG</sequence>
<dbReference type="InterPro" id="IPR000182">
    <property type="entry name" value="GNAT_dom"/>
</dbReference>
<proteinExistence type="predicted"/>
<dbReference type="EMBL" id="SLWS01000001">
    <property type="protein sequence ID" value="TCO65434.1"/>
    <property type="molecule type" value="Genomic_DNA"/>
</dbReference>
<evidence type="ECO:0000313" key="2">
    <source>
        <dbReference type="EMBL" id="TCO65434.1"/>
    </source>
</evidence>
<dbReference type="SUPFAM" id="SSF55729">
    <property type="entry name" value="Acyl-CoA N-acyltransferases (Nat)"/>
    <property type="match status" value="1"/>
</dbReference>
<comment type="caution">
    <text evidence="2">The sequence shown here is derived from an EMBL/GenBank/DDBJ whole genome shotgun (WGS) entry which is preliminary data.</text>
</comment>
<dbReference type="AlphaFoldDB" id="A0A4R2JZL9"/>
<evidence type="ECO:0000313" key="3">
    <source>
        <dbReference type="Proteomes" id="UP000295680"/>
    </source>
</evidence>
<gene>
    <name evidence="2" type="ORF">EV192_1011226</name>
</gene>
<dbReference type="PROSITE" id="PS51186">
    <property type="entry name" value="GNAT"/>
    <property type="match status" value="1"/>
</dbReference>
<dbReference type="GO" id="GO:1990189">
    <property type="term" value="F:protein N-terminal-serine acetyltransferase activity"/>
    <property type="evidence" value="ECO:0007669"/>
    <property type="project" value="TreeGrafter"/>
</dbReference>